<keyword evidence="2" id="KW-1185">Reference proteome</keyword>
<evidence type="ECO:0000313" key="2">
    <source>
        <dbReference type="Proteomes" id="UP000202317"/>
    </source>
</evidence>
<evidence type="ECO:0008006" key="3">
    <source>
        <dbReference type="Google" id="ProtNLM"/>
    </source>
</evidence>
<dbReference type="GeneID" id="4155877"/>
<organism evidence="1 2">
    <name type="scientific">Choristoneura occidentalis granulovirus</name>
    <dbReference type="NCBI Taxonomy" id="364745"/>
    <lineage>
        <taxon>Viruses</taxon>
        <taxon>Viruses incertae sedis</taxon>
        <taxon>Naldaviricetes</taxon>
        <taxon>Lefavirales</taxon>
        <taxon>Baculoviridae</taxon>
        <taxon>Betabaculovirus</taxon>
        <taxon>Betabaculovirus chofumiferanae</taxon>
    </lineage>
</organism>
<proteinExistence type="predicted"/>
<dbReference type="OrthoDB" id="11558at10239"/>
<evidence type="ECO:0000313" key="1">
    <source>
        <dbReference type="EMBL" id="ABC61207.1"/>
    </source>
</evidence>
<sequence>MSLNLYTYIPSPNVICNDDIDSTKNFFIQGIIEALNDDSKSKFAILLEMKREQSVLLKRLKHDLLHHNNGNYYKNHILLDILSLFSVYCDEFDNIESAFDIDLKVLCQEIVCTLFELFNCVTDITVYLKADLNDDNVIVILLHELQALELVTLIKTVSLN</sequence>
<reference evidence="1 2" key="1">
    <citation type="journal article" date="2006" name="J. Gen. Virol.">
        <title>Sequence analysis of the Choristoneura occidentalis granulovirus genome.</title>
        <authorList>
            <person name="Escasa S.R."/>
            <person name="Lauzon H.A.M."/>
            <person name="Mathur A.C."/>
            <person name="Krell P.J."/>
            <person name="Arif B.M."/>
        </authorList>
    </citation>
    <scope>NUCLEOTIDE SEQUENCE [LARGE SCALE GENOMIC DNA]</scope>
</reference>
<dbReference type="EMBL" id="DQ333351">
    <property type="protein sequence ID" value="ABC61207.1"/>
    <property type="molecule type" value="Genomic_DNA"/>
</dbReference>
<dbReference type="Pfam" id="PF05081">
    <property type="entry name" value="AcMNPV_P18"/>
    <property type="match status" value="1"/>
</dbReference>
<accession>Q1A4M3</accession>
<protein>
    <recommendedName>
        <fullName evidence="3">P18</fullName>
    </recommendedName>
</protein>
<name>Q1A4M3_9BBAC</name>
<dbReference type="KEGG" id="vg:4155877"/>
<dbReference type="InterPro" id="IPR007773">
    <property type="entry name" value="AcMNPV_P18"/>
</dbReference>
<dbReference type="RefSeq" id="YP_654494.1">
    <property type="nucleotide sequence ID" value="NC_008168.1"/>
</dbReference>
<dbReference type="Proteomes" id="UP000202317">
    <property type="component" value="Segment"/>
</dbReference>